<evidence type="ECO:0000256" key="1">
    <source>
        <dbReference type="SAM" id="MobiDB-lite"/>
    </source>
</evidence>
<feature type="region of interest" description="Disordered" evidence="1">
    <location>
        <begin position="1"/>
        <end position="37"/>
    </location>
</feature>
<dbReference type="InterPro" id="IPR036259">
    <property type="entry name" value="MFS_trans_sf"/>
</dbReference>
<dbReference type="PANTHER" id="PTHR11360">
    <property type="entry name" value="MONOCARBOXYLATE TRANSPORTER"/>
    <property type="match status" value="1"/>
</dbReference>
<feature type="transmembrane region" description="Helical" evidence="2">
    <location>
        <begin position="285"/>
        <end position="305"/>
    </location>
</feature>
<feature type="compositionally biased region" description="Polar residues" evidence="1">
    <location>
        <begin position="23"/>
        <end position="35"/>
    </location>
</feature>
<gene>
    <name evidence="3" type="ORF">POSPLADRAFT_1046370</name>
</gene>
<dbReference type="OrthoDB" id="6499973at2759"/>
<dbReference type="RefSeq" id="XP_024339818.1">
    <property type="nucleotide sequence ID" value="XM_024479013.1"/>
</dbReference>
<keyword evidence="2" id="KW-0472">Membrane</keyword>
<evidence type="ECO:0000313" key="4">
    <source>
        <dbReference type="Proteomes" id="UP000194127"/>
    </source>
</evidence>
<evidence type="ECO:0000256" key="2">
    <source>
        <dbReference type="SAM" id="Phobius"/>
    </source>
</evidence>
<protein>
    <recommendedName>
        <fullName evidence="5">Major facilitator superfamily (MFS) profile domain-containing protein</fullName>
    </recommendedName>
</protein>
<evidence type="ECO:0008006" key="5">
    <source>
        <dbReference type="Google" id="ProtNLM"/>
    </source>
</evidence>
<evidence type="ECO:0000313" key="3">
    <source>
        <dbReference type="EMBL" id="OSX63024.1"/>
    </source>
</evidence>
<keyword evidence="2" id="KW-0812">Transmembrane</keyword>
<dbReference type="AlphaFoldDB" id="A0A1X6N343"/>
<feature type="transmembrane region" description="Helical" evidence="2">
    <location>
        <begin position="215"/>
        <end position="240"/>
    </location>
</feature>
<dbReference type="InterPro" id="IPR050327">
    <property type="entry name" value="Proton-linked_MCT"/>
</dbReference>
<feature type="transmembrane region" description="Helical" evidence="2">
    <location>
        <begin position="48"/>
        <end position="68"/>
    </location>
</feature>
<feature type="transmembrane region" description="Helical" evidence="2">
    <location>
        <begin position="252"/>
        <end position="273"/>
    </location>
</feature>
<accession>A0A1X6N343</accession>
<proteinExistence type="predicted"/>
<organism evidence="3 4">
    <name type="scientific">Postia placenta MAD-698-R-SB12</name>
    <dbReference type="NCBI Taxonomy" id="670580"/>
    <lineage>
        <taxon>Eukaryota</taxon>
        <taxon>Fungi</taxon>
        <taxon>Dikarya</taxon>
        <taxon>Basidiomycota</taxon>
        <taxon>Agaricomycotina</taxon>
        <taxon>Agaricomycetes</taxon>
        <taxon>Polyporales</taxon>
        <taxon>Adustoporiaceae</taxon>
        <taxon>Rhodonia</taxon>
    </lineage>
</organism>
<dbReference type="SUPFAM" id="SSF103473">
    <property type="entry name" value="MFS general substrate transporter"/>
    <property type="match status" value="2"/>
</dbReference>
<sequence length="314" mass="33216">MSIDADPSAPKGLIDTKEVGANPTRSPPAQESTDNAAYREDVKVDGGLWAWLSVAGGWMILFCTFGYANSFGVYQDYYTLEHSSSSSNISWIGSLQLVLSQGVGLGVGSGMLLVPAQTVQSHHWEKRRSLAMGIVATGSGFGGIIYPIMLNRLIHGPLGFAWGLAIMNAGSIPGRVIMNAMATNLGLFNMLIIVIVAMGALTFALFGVLSPGAVIAFSILYGFFSGAFLSLSAPAILGMAKNVDEAGMSLGLAYFISSFAFLTGAPIDGALLGNVNDPRWYRPTVFSGAVLMVGAVFFTSARFLLVKRRGTNYV</sequence>
<dbReference type="Proteomes" id="UP000194127">
    <property type="component" value="Unassembled WGS sequence"/>
</dbReference>
<dbReference type="PANTHER" id="PTHR11360:SF234">
    <property type="entry name" value="MFS-TYPE TRANSPORTER DBAD-RELATED"/>
    <property type="match status" value="1"/>
</dbReference>
<dbReference type="EMBL" id="KZ110596">
    <property type="protein sequence ID" value="OSX63024.1"/>
    <property type="molecule type" value="Genomic_DNA"/>
</dbReference>
<keyword evidence="2" id="KW-1133">Transmembrane helix</keyword>
<dbReference type="Gene3D" id="1.20.1250.20">
    <property type="entry name" value="MFS general substrate transporter like domains"/>
    <property type="match status" value="1"/>
</dbReference>
<dbReference type="GeneID" id="36323963"/>
<feature type="transmembrane region" description="Helical" evidence="2">
    <location>
        <begin position="129"/>
        <end position="148"/>
    </location>
</feature>
<feature type="transmembrane region" description="Helical" evidence="2">
    <location>
        <begin position="160"/>
        <end position="178"/>
    </location>
</feature>
<keyword evidence="4" id="KW-1185">Reference proteome</keyword>
<name>A0A1X6N343_9APHY</name>
<reference evidence="3 4" key="1">
    <citation type="submission" date="2017-04" db="EMBL/GenBank/DDBJ databases">
        <title>Genome Sequence of the Model Brown-Rot Fungus Postia placenta SB12.</title>
        <authorList>
            <consortium name="DOE Joint Genome Institute"/>
            <person name="Gaskell J."/>
            <person name="Kersten P."/>
            <person name="Larrondo L.F."/>
            <person name="Canessa P."/>
            <person name="Martinez D."/>
            <person name="Hibbett D."/>
            <person name="Schmoll M."/>
            <person name="Kubicek C.P."/>
            <person name="Martinez A.T."/>
            <person name="Yadav J."/>
            <person name="Master E."/>
            <person name="Magnuson J.K."/>
            <person name="James T."/>
            <person name="Yaver D."/>
            <person name="Berka R."/>
            <person name="Labutti K."/>
            <person name="Lipzen A."/>
            <person name="Aerts A."/>
            <person name="Barry K."/>
            <person name="Henrissat B."/>
            <person name="Blanchette R."/>
            <person name="Grigoriev I."/>
            <person name="Cullen D."/>
        </authorList>
    </citation>
    <scope>NUCLEOTIDE SEQUENCE [LARGE SCALE GENOMIC DNA]</scope>
    <source>
        <strain evidence="3 4">MAD-698-R-SB12</strain>
    </source>
</reference>
<feature type="transmembrane region" description="Helical" evidence="2">
    <location>
        <begin position="185"/>
        <end position="209"/>
    </location>
</feature>